<dbReference type="SUPFAM" id="SSF52799">
    <property type="entry name" value="(Phosphotyrosine protein) phosphatases II"/>
    <property type="match status" value="1"/>
</dbReference>
<dbReference type="Gene3D" id="3.90.190.10">
    <property type="entry name" value="Protein tyrosine phosphatase superfamily"/>
    <property type="match status" value="1"/>
</dbReference>
<feature type="signal peptide" evidence="1">
    <location>
        <begin position="1"/>
        <end position="16"/>
    </location>
</feature>
<feature type="chain" id="PRO_5039028894" evidence="1">
    <location>
        <begin position="17"/>
        <end position="305"/>
    </location>
</feature>
<organism evidence="2 3">
    <name type="scientific">Longimycelium tulufanense</name>
    <dbReference type="NCBI Taxonomy" id="907463"/>
    <lineage>
        <taxon>Bacteria</taxon>
        <taxon>Bacillati</taxon>
        <taxon>Actinomycetota</taxon>
        <taxon>Actinomycetes</taxon>
        <taxon>Pseudonocardiales</taxon>
        <taxon>Pseudonocardiaceae</taxon>
        <taxon>Longimycelium</taxon>
    </lineage>
</organism>
<accession>A0A8J3CAP2</accession>
<reference evidence="2" key="2">
    <citation type="submission" date="2020-09" db="EMBL/GenBank/DDBJ databases">
        <authorList>
            <person name="Sun Q."/>
            <person name="Zhou Y."/>
        </authorList>
    </citation>
    <scope>NUCLEOTIDE SEQUENCE</scope>
    <source>
        <strain evidence="2">CGMCC 4.5737</strain>
    </source>
</reference>
<keyword evidence="1" id="KW-0732">Signal</keyword>
<gene>
    <name evidence="2" type="ORF">GCM10012275_23100</name>
</gene>
<protein>
    <submittedName>
        <fullName evidence="2">Uncharacterized protein</fullName>
    </submittedName>
</protein>
<sequence length="305" mass="33466">MLPRLAVAVCTATLLAAPGCGSPDSGPPPDNKVKLVLDTPNQPGLPERLRLASDPLVVPEGPPPSRTGLAELRLAGSRQFSAGQLPAIKQRISAPLIVVVDLRQESHLFVDGSAVSWRGPGNKANAALSHVEVLADEERKKVELTREPSTTIQVGDHTSTVSAPKTVQTEITVVTDAGMGYLRLTVPDVEPPQDDDVDRYLRLFRELPSDQWVYFHGGEGMGRTTMFMAMHDMLHNAKQVSEDDIVRRQQILALQTARTDAERATMQWFPNGPQLAFLSTFYKYVQQNADGFQTAYSDWRRSGGK</sequence>
<comment type="caution">
    <text evidence="2">The sequence shown here is derived from an EMBL/GenBank/DDBJ whole genome shotgun (WGS) entry which is preliminary data.</text>
</comment>
<dbReference type="Pfam" id="PF14566">
    <property type="entry name" value="PTPlike_phytase"/>
    <property type="match status" value="1"/>
</dbReference>
<reference evidence="2" key="1">
    <citation type="journal article" date="2014" name="Int. J. Syst. Evol. Microbiol.">
        <title>Complete genome sequence of Corynebacterium casei LMG S-19264T (=DSM 44701T), isolated from a smear-ripened cheese.</title>
        <authorList>
            <consortium name="US DOE Joint Genome Institute (JGI-PGF)"/>
            <person name="Walter F."/>
            <person name="Albersmeier A."/>
            <person name="Kalinowski J."/>
            <person name="Ruckert C."/>
        </authorList>
    </citation>
    <scope>NUCLEOTIDE SEQUENCE</scope>
    <source>
        <strain evidence="2">CGMCC 4.5737</strain>
    </source>
</reference>
<dbReference type="EMBL" id="BMMK01000009">
    <property type="protein sequence ID" value="GGM51613.1"/>
    <property type="molecule type" value="Genomic_DNA"/>
</dbReference>
<name>A0A8J3CAP2_9PSEU</name>
<evidence type="ECO:0000313" key="3">
    <source>
        <dbReference type="Proteomes" id="UP000637578"/>
    </source>
</evidence>
<dbReference type="SMART" id="SM01301">
    <property type="entry name" value="PTPlike_phytase"/>
    <property type="match status" value="1"/>
</dbReference>
<dbReference type="InterPro" id="IPR029021">
    <property type="entry name" value="Prot-tyrosine_phosphatase-like"/>
</dbReference>
<dbReference type="AlphaFoldDB" id="A0A8J3CAP2"/>
<dbReference type="Proteomes" id="UP000637578">
    <property type="component" value="Unassembled WGS sequence"/>
</dbReference>
<dbReference type="Gene3D" id="3.30.70.1690">
    <property type="match status" value="1"/>
</dbReference>
<evidence type="ECO:0000256" key="1">
    <source>
        <dbReference type="SAM" id="SignalP"/>
    </source>
</evidence>
<keyword evidence="3" id="KW-1185">Reference proteome</keyword>
<proteinExistence type="predicted"/>
<evidence type="ECO:0000313" key="2">
    <source>
        <dbReference type="EMBL" id="GGM51613.1"/>
    </source>
</evidence>